<dbReference type="Proteomes" id="UP000198211">
    <property type="component" value="Unassembled WGS sequence"/>
</dbReference>
<protein>
    <recommendedName>
        <fullName evidence="4">Dynein regulatory complex protein 10</fullName>
    </recommendedName>
    <alternativeName>
        <fullName evidence="10">IQ domain-containing protein D</fullName>
    </alternativeName>
</protein>
<dbReference type="PANTHER" id="PTHR31598">
    <property type="entry name" value="IQ DOMAIN-CONTAINING PROTEIN D"/>
    <property type="match status" value="1"/>
</dbReference>
<keyword evidence="14" id="KW-1185">Reference proteome</keyword>
<feature type="compositionally biased region" description="Acidic residues" evidence="12">
    <location>
        <begin position="75"/>
        <end position="85"/>
    </location>
</feature>
<dbReference type="OrthoDB" id="536093at2759"/>
<evidence type="ECO:0000256" key="3">
    <source>
        <dbReference type="ARBA" id="ARBA00009071"/>
    </source>
</evidence>
<feature type="region of interest" description="Disordered" evidence="12">
    <location>
        <begin position="64"/>
        <end position="95"/>
    </location>
</feature>
<evidence type="ECO:0000256" key="4">
    <source>
        <dbReference type="ARBA" id="ARBA00021752"/>
    </source>
</evidence>
<evidence type="ECO:0000256" key="5">
    <source>
        <dbReference type="ARBA" id="ARBA00022490"/>
    </source>
</evidence>
<comment type="function">
    <text evidence="1">Component of the nexin-dynein regulatory complex (N-DRC), a key regulator of ciliary/flagellar motility which maintains the alignment and integrity of the distal axoneme and regulates microtubule sliding in motile axonemes.</text>
</comment>
<feature type="compositionally biased region" description="Basic residues" evidence="12">
    <location>
        <begin position="386"/>
        <end position="408"/>
    </location>
</feature>
<organism evidence="13 14">
    <name type="scientific">Phytophthora megakarya</name>
    <dbReference type="NCBI Taxonomy" id="4795"/>
    <lineage>
        <taxon>Eukaryota</taxon>
        <taxon>Sar</taxon>
        <taxon>Stramenopiles</taxon>
        <taxon>Oomycota</taxon>
        <taxon>Peronosporomycetes</taxon>
        <taxon>Peronosporales</taxon>
        <taxon>Peronosporaceae</taxon>
        <taxon>Phytophthora</taxon>
    </lineage>
</organism>
<evidence type="ECO:0000313" key="13">
    <source>
        <dbReference type="EMBL" id="OWZ13333.1"/>
    </source>
</evidence>
<name>A0A225W6F9_9STRA</name>
<keyword evidence="5" id="KW-0963">Cytoplasm</keyword>
<evidence type="ECO:0000256" key="8">
    <source>
        <dbReference type="ARBA" id="ARBA00023212"/>
    </source>
</evidence>
<reference evidence="14" key="1">
    <citation type="submission" date="2017-03" db="EMBL/GenBank/DDBJ databases">
        <title>Phytopthora megakarya and P. palmivora, two closely related causual agents of cacao black pod achieved similar genome size and gene model numbers by different mechanisms.</title>
        <authorList>
            <person name="Ali S."/>
            <person name="Shao J."/>
            <person name="Larry D.J."/>
            <person name="Kronmiller B."/>
            <person name="Shen D."/>
            <person name="Strem M.D."/>
            <person name="Melnick R.L."/>
            <person name="Guiltinan M.J."/>
            <person name="Tyler B.M."/>
            <person name="Meinhardt L.W."/>
            <person name="Bailey B.A."/>
        </authorList>
    </citation>
    <scope>NUCLEOTIDE SEQUENCE [LARGE SCALE GENOMIC DNA]</scope>
    <source>
        <strain evidence="14">zdho120</strain>
    </source>
</reference>
<dbReference type="AlphaFoldDB" id="A0A225W6F9"/>
<proteinExistence type="inferred from homology"/>
<evidence type="ECO:0000256" key="6">
    <source>
        <dbReference type="ARBA" id="ARBA00022846"/>
    </source>
</evidence>
<comment type="subunit">
    <text evidence="11">Component of the nexin-dynein regulatory complex (N-DRC). Interacts with CFAP52.</text>
</comment>
<dbReference type="InterPro" id="IPR042815">
    <property type="entry name" value="DRC10"/>
</dbReference>
<feature type="compositionally biased region" description="Basic residues" evidence="12">
    <location>
        <begin position="415"/>
        <end position="425"/>
    </location>
</feature>
<evidence type="ECO:0000256" key="12">
    <source>
        <dbReference type="SAM" id="MobiDB-lite"/>
    </source>
</evidence>
<gene>
    <name evidence="13" type="ORF">PHMEG_00013359</name>
</gene>
<dbReference type="PANTHER" id="PTHR31598:SF1">
    <property type="entry name" value="DYNEIN REGULATORY COMPLEX PROTEIN 10"/>
    <property type="match status" value="1"/>
</dbReference>
<feature type="region of interest" description="Disordered" evidence="12">
    <location>
        <begin position="384"/>
        <end position="425"/>
    </location>
</feature>
<sequence>MEYAVHLDGERLLGVLESGVRDLELLATLPDNLHQSDDFQAAVRDAMQRQVVVEAALLHFKTRQKAQSAARPETEDNFDPDPSEEDLQHHNEASNLMPGHVATRLLRIRLRKLLQELKEDRVARDTLRNLSAPSVSPAISQLAQAWMQLLINTDAALSTSFEQDERFALTIRDSILRLREVEDDRDQVAFELSQVRDTRITISEKFMAQRARLEAQLLDTKLAADDILGSTARDREEHLQSALCSFETQNSNAQEQVELIQRTIVRVTQTSQQTETDERKHSQHAAMELRELISRFDNDMTRLDTEIEHERAELARLDTANAKFAIHFARVDKDHRNMVEEQRAIDLAERMRRNREANWFGFILKIQAVVRGFLARKRMRLEAQRKKLKYKKGKKGTKGKKQANKSPRRKESTKKTSGKARTKKA</sequence>
<comment type="similarity">
    <text evidence="3">Belongs to the DRC10 family.</text>
</comment>
<keyword evidence="8" id="KW-0206">Cytoskeleton</keyword>
<evidence type="ECO:0000256" key="9">
    <source>
        <dbReference type="ARBA" id="ARBA00023273"/>
    </source>
</evidence>
<evidence type="ECO:0000256" key="1">
    <source>
        <dbReference type="ARBA" id="ARBA00003029"/>
    </source>
</evidence>
<accession>A0A225W6F9</accession>
<evidence type="ECO:0000256" key="10">
    <source>
        <dbReference type="ARBA" id="ARBA00032180"/>
    </source>
</evidence>
<keyword evidence="9" id="KW-0966">Cell projection</keyword>
<evidence type="ECO:0000313" key="14">
    <source>
        <dbReference type="Proteomes" id="UP000198211"/>
    </source>
</evidence>
<keyword evidence="6" id="KW-0282">Flagellum</keyword>
<evidence type="ECO:0000256" key="2">
    <source>
        <dbReference type="ARBA" id="ARBA00004611"/>
    </source>
</evidence>
<comment type="subcellular location">
    <subcellularLocation>
        <location evidence="2">Cytoplasm</location>
        <location evidence="2">Cytoskeleton</location>
        <location evidence="2">Flagellum axoneme</location>
    </subcellularLocation>
</comment>
<evidence type="ECO:0000256" key="11">
    <source>
        <dbReference type="ARBA" id="ARBA00046836"/>
    </source>
</evidence>
<dbReference type="PROSITE" id="PS50096">
    <property type="entry name" value="IQ"/>
    <property type="match status" value="1"/>
</dbReference>
<keyword evidence="7" id="KW-0969">Cilium</keyword>
<dbReference type="InterPro" id="IPR000048">
    <property type="entry name" value="IQ_motif_EF-hand-BS"/>
</dbReference>
<dbReference type="EMBL" id="NBNE01001608">
    <property type="protein sequence ID" value="OWZ13333.1"/>
    <property type="molecule type" value="Genomic_DNA"/>
</dbReference>
<evidence type="ECO:0000256" key="7">
    <source>
        <dbReference type="ARBA" id="ARBA00023069"/>
    </source>
</evidence>
<dbReference type="Pfam" id="PF00612">
    <property type="entry name" value="IQ"/>
    <property type="match status" value="1"/>
</dbReference>
<comment type="caution">
    <text evidence="13">The sequence shown here is derived from an EMBL/GenBank/DDBJ whole genome shotgun (WGS) entry which is preliminary data.</text>
</comment>